<dbReference type="Proteomes" id="UP000245379">
    <property type="component" value="Unassembled WGS sequence"/>
</dbReference>
<protein>
    <recommendedName>
        <fullName evidence="1">DUF6876 domain-containing protein</fullName>
    </recommendedName>
</protein>
<dbReference type="InterPro" id="IPR049241">
    <property type="entry name" value="DUF6876"/>
</dbReference>
<evidence type="ECO:0000259" key="1">
    <source>
        <dbReference type="Pfam" id="PF21781"/>
    </source>
</evidence>
<name>A0A317EH18_9SPHI</name>
<dbReference type="EMBL" id="QGNZ01000006">
    <property type="protein sequence ID" value="PWS25874.1"/>
    <property type="molecule type" value="Genomic_DNA"/>
</dbReference>
<reference evidence="2 3" key="1">
    <citation type="submission" date="2018-05" db="EMBL/GenBank/DDBJ databases">
        <title>Pedobacter paludis sp. nov., isolated from wetland soil.</title>
        <authorList>
            <person name="Zhang Y."/>
            <person name="Wang G."/>
        </authorList>
    </citation>
    <scope>NUCLEOTIDE SEQUENCE [LARGE SCALE GENOMIC DNA]</scope>
    <source>
        <strain evidence="2 3">KCTC22721</strain>
    </source>
</reference>
<dbReference type="AlphaFoldDB" id="A0A317EH18"/>
<comment type="caution">
    <text evidence="2">The sequence shown here is derived from an EMBL/GenBank/DDBJ whole genome shotgun (WGS) entry which is preliminary data.</text>
</comment>
<dbReference type="RefSeq" id="WP_109927395.1">
    <property type="nucleotide sequence ID" value="NZ_QGNZ01000006.1"/>
</dbReference>
<keyword evidence="3" id="KW-1185">Reference proteome</keyword>
<evidence type="ECO:0000313" key="2">
    <source>
        <dbReference type="EMBL" id="PWS25874.1"/>
    </source>
</evidence>
<gene>
    <name evidence="2" type="ORF">DHW03_18750</name>
</gene>
<dbReference type="OrthoDB" id="1255124at2"/>
<organism evidence="2 3">
    <name type="scientific">Pedobacter yonginense</name>
    <dbReference type="NCBI Taxonomy" id="651869"/>
    <lineage>
        <taxon>Bacteria</taxon>
        <taxon>Pseudomonadati</taxon>
        <taxon>Bacteroidota</taxon>
        <taxon>Sphingobacteriia</taxon>
        <taxon>Sphingobacteriales</taxon>
        <taxon>Sphingobacteriaceae</taxon>
        <taxon>Pedobacter</taxon>
    </lineage>
</organism>
<accession>A0A317EH18</accession>
<evidence type="ECO:0000313" key="3">
    <source>
        <dbReference type="Proteomes" id="UP000245379"/>
    </source>
</evidence>
<proteinExistence type="predicted"/>
<dbReference type="Pfam" id="PF21781">
    <property type="entry name" value="DUF6876"/>
    <property type="match status" value="1"/>
</dbReference>
<feature type="domain" description="DUF6876" evidence="1">
    <location>
        <begin position="10"/>
        <end position="119"/>
    </location>
</feature>
<sequence length="119" mass="13933">MENFKLNNTHEFNGFIGGSENFYQHTFGSIYTDGIKYLADTYECYWFLDTISIYSNEIQGEEFQVWNLKRINETSQFRITVTDGNKNVLKTLDIPFSDFKANQLDVWLVNGTIMLPAEY</sequence>